<name>A0A0A8Z4Q9_ARUDO</name>
<dbReference type="EMBL" id="GBRH01264094">
    <property type="protein sequence ID" value="JAD33801.1"/>
    <property type="molecule type" value="Transcribed_RNA"/>
</dbReference>
<feature type="region of interest" description="Disordered" evidence="1">
    <location>
        <begin position="32"/>
        <end position="69"/>
    </location>
</feature>
<evidence type="ECO:0000256" key="1">
    <source>
        <dbReference type="SAM" id="MobiDB-lite"/>
    </source>
</evidence>
<protein>
    <submittedName>
        <fullName evidence="2">Uncharacterized protein</fullName>
    </submittedName>
</protein>
<reference evidence="2" key="1">
    <citation type="submission" date="2014-09" db="EMBL/GenBank/DDBJ databases">
        <authorList>
            <person name="Magalhaes I.L.F."/>
            <person name="Oliveira U."/>
            <person name="Santos F.R."/>
            <person name="Vidigal T.H.D.A."/>
            <person name="Brescovit A.D."/>
            <person name="Santos A.J."/>
        </authorList>
    </citation>
    <scope>NUCLEOTIDE SEQUENCE</scope>
    <source>
        <tissue evidence="2">Shoot tissue taken approximately 20 cm above the soil surface</tissue>
    </source>
</reference>
<evidence type="ECO:0000313" key="2">
    <source>
        <dbReference type="EMBL" id="JAD33801.1"/>
    </source>
</evidence>
<dbReference type="AlphaFoldDB" id="A0A0A8Z4Q9"/>
<reference evidence="2" key="2">
    <citation type="journal article" date="2015" name="Data Brief">
        <title>Shoot transcriptome of the giant reed, Arundo donax.</title>
        <authorList>
            <person name="Barrero R.A."/>
            <person name="Guerrero F.D."/>
            <person name="Moolhuijzen P."/>
            <person name="Goolsby J.A."/>
            <person name="Tidwell J."/>
            <person name="Bellgard S.E."/>
            <person name="Bellgard M.I."/>
        </authorList>
    </citation>
    <scope>NUCLEOTIDE SEQUENCE</scope>
    <source>
        <tissue evidence="2">Shoot tissue taken approximately 20 cm above the soil surface</tissue>
    </source>
</reference>
<sequence>METEGEREPKQGPFLLHQITSPSKYVRAAQHRRFPLRRTGQTSHSARPTGAKAQPFRSESSNLYHVGGL</sequence>
<proteinExistence type="predicted"/>
<organism evidence="2">
    <name type="scientific">Arundo donax</name>
    <name type="common">Giant reed</name>
    <name type="synonym">Donax arundinaceus</name>
    <dbReference type="NCBI Taxonomy" id="35708"/>
    <lineage>
        <taxon>Eukaryota</taxon>
        <taxon>Viridiplantae</taxon>
        <taxon>Streptophyta</taxon>
        <taxon>Embryophyta</taxon>
        <taxon>Tracheophyta</taxon>
        <taxon>Spermatophyta</taxon>
        <taxon>Magnoliopsida</taxon>
        <taxon>Liliopsida</taxon>
        <taxon>Poales</taxon>
        <taxon>Poaceae</taxon>
        <taxon>PACMAD clade</taxon>
        <taxon>Arundinoideae</taxon>
        <taxon>Arundineae</taxon>
        <taxon>Arundo</taxon>
    </lineage>
</organism>
<accession>A0A0A8Z4Q9</accession>